<dbReference type="EMBL" id="DWZD01000053">
    <property type="protein sequence ID" value="HJA79917.1"/>
    <property type="molecule type" value="Genomic_DNA"/>
</dbReference>
<keyword evidence="6" id="KW-0961">Cell wall biogenesis/degradation</keyword>
<evidence type="ECO:0000256" key="3">
    <source>
        <dbReference type="ARBA" id="ARBA00022801"/>
    </source>
</evidence>
<dbReference type="InterPro" id="IPR001967">
    <property type="entry name" value="Peptidase_S11_N"/>
</dbReference>
<dbReference type="Proteomes" id="UP000823821">
    <property type="component" value="Unassembled WGS sequence"/>
</dbReference>
<gene>
    <name evidence="12" type="ORF">H9784_10205</name>
</gene>
<dbReference type="GO" id="GO:0008360">
    <property type="term" value="P:regulation of cell shape"/>
    <property type="evidence" value="ECO:0007669"/>
    <property type="project" value="UniProtKB-KW"/>
</dbReference>
<reference evidence="12" key="2">
    <citation type="submission" date="2021-04" db="EMBL/GenBank/DDBJ databases">
        <authorList>
            <person name="Gilroy R."/>
        </authorList>
    </citation>
    <scope>NUCLEOTIDE SEQUENCE</scope>
    <source>
        <strain evidence="12">5032</strain>
    </source>
</reference>
<feature type="signal peptide" evidence="10">
    <location>
        <begin position="1"/>
        <end position="34"/>
    </location>
</feature>
<feature type="domain" description="Peptidase S11 D-alanyl-D-alanine carboxypeptidase A N-terminal" evidence="11">
    <location>
        <begin position="37"/>
        <end position="255"/>
    </location>
</feature>
<dbReference type="Pfam" id="PF00768">
    <property type="entry name" value="Peptidase_S11"/>
    <property type="match status" value="1"/>
</dbReference>
<organism evidence="12 13">
    <name type="scientific">Candidatus Desulfovibrio intestinavium</name>
    <dbReference type="NCBI Taxonomy" id="2838534"/>
    <lineage>
        <taxon>Bacteria</taxon>
        <taxon>Pseudomonadati</taxon>
        <taxon>Thermodesulfobacteriota</taxon>
        <taxon>Desulfovibrionia</taxon>
        <taxon>Desulfovibrionales</taxon>
        <taxon>Desulfovibrionaceae</taxon>
        <taxon>Desulfovibrio</taxon>
    </lineage>
</organism>
<dbReference type="GO" id="GO:0006508">
    <property type="term" value="P:proteolysis"/>
    <property type="evidence" value="ECO:0007669"/>
    <property type="project" value="InterPro"/>
</dbReference>
<evidence type="ECO:0000256" key="1">
    <source>
        <dbReference type="ARBA" id="ARBA00007164"/>
    </source>
</evidence>
<proteinExistence type="inferred from homology"/>
<evidence type="ECO:0000313" key="12">
    <source>
        <dbReference type="EMBL" id="HJA79917.1"/>
    </source>
</evidence>
<evidence type="ECO:0000256" key="6">
    <source>
        <dbReference type="ARBA" id="ARBA00023316"/>
    </source>
</evidence>
<feature type="active site" description="Proton acceptor" evidence="7">
    <location>
        <position position="66"/>
    </location>
</feature>
<dbReference type="InterPro" id="IPR018044">
    <property type="entry name" value="Peptidase_S11"/>
</dbReference>
<dbReference type="SUPFAM" id="SSF56601">
    <property type="entry name" value="beta-lactamase/transpeptidase-like"/>
    <property type="match status" value="1"/>
</dbReference>
<evidence type="ECO:0000256" key="8">
    <source>
        <dbReference type="PIRSR" id="PIRSR618044-2"/>
    </source>
</evidence>
<evidence type="ECO:0000256" key="5">
    <source>
        <dbReference type="ARBA" id="ARBA00022984"/>
    </source>
</evidence>
<dbReference type="PANTHER" id="PTHR21581:SF6">
    <property type="entry name" value="TRAFFICKING PROTEIN PARTICLE COMPLEX SUBUNIT 12"/>
    <property type="match status" value="1"/>
</dbReference>
<keyword evidence="12" id="KW-0121">Carboxypeptidase</keyword>
<evidence type="ECO:0000256" key="10">
    <source>
        <dbReference type="SAM" id="SignalP"/>
    </source>
</evidence>
<evidence type="ECO:0000259" key="11">
    <source>
        <dbReference type="Pfam" id="PF00768"/>
    </source>
</evidence>
<dbReference type="AlphaFoldDB" id="A0A9D2KQL5"/>
<keyword evidence="4" id="KW-0133">Cell shape</keyword>
<dbReference type="GO" id="GO:0009252">
    <property type="term" value="P:peptidoglycan biosynthetic process"/>
    <property type="evidence" value="ECO:0007669"/>
    <property type="project" value="UniProtKB-KW"/>
</dbReference>
<keyword evidence="2 10" id="KW-0732">Signal</keyword>
<name>A0A9D2KQL5_9BACT</name>
<feature type="binding site" evidence="8">
    <location>
        <position position="225"/>
    </location>
    <ligand>
        <name>substrate</name>
    </ligand>
</feature>
<evidence type="ECO:0000256" key="2">
    <source>
        <dbReference type="ARBA" id="ARBA00022729"/>
    </source>
</evidence>
<dbReference type="InterPro" id="IPR012338">
    <property type="entry name" value="Beta-lactam/transpept-like"/>
</dbReference>
<keyword evidence="5" id="KW-0573">Peptidoglycan synthesis</keyword>
<comment type="similarity">
    <text evidence="1 9">Belongs to the peptidase S11 family.</text>
</comment>
<reference evidence="12" key="1">
    <citation type="journal article" date="2021" name="PeerJ">
        <title>Extensive microbial diversity within the chicken gut microbiome revealed by metagenomics and culture.</title>
        <authorList>
            <person name="Gilroy R."/>
            <person name="Ravi A."/>
            <person name="Getino M."/>
            <person name="Pursley I."/>
            <person name="Horton D.L."/>
            <person name="Alikhan N.F."/>
            <person name="Baker D."/>
            <person name="Gharbi K."/>
            <person name="Hall N."/>
            <person name="Watson M."/>
            <person name="Adriaenssens E.M."/>
            <person name="Foster-Nyarko E."/>
            <person name="Jarju S."/>
            <person name="Secka A."/>
            <person name="Antonio M."/>
            <person name="Oren A."/>
            <person name="Chaudhuri R.R."/>
            <person name="La Ragione R."/>
            <person name="Hildebrand F."/>
            <person name="Pallen M.J."/>
        </authorList>
    </citation>
    <scope>NUCLEOTIDE SEQUENCE</scope>
    <source>
        <strain evidence="12">5032</strain>
    </source>
</reference>
<dbReference type="Gene3D" id="3.40.710.10">
    <property type="entry name" value="DD-peptidase/beta-lactamase superfamily"/>
    <property type="match status" value="1"/>
</dbReference>
<feature type="active site" description="Acyl-ester intermediate" evidence="7">
    <location>
        <position position="63"/>
    </location>
</feature>
<comment type="caution">
    <text evidence="12">The sequence shown here is derived from an EMBL/GenBank/DDBJ whole genome shotgun (WGS) entry which is preliminary data.</text>
</comment>
<protein>
    <submittedName>
        <fullName evidence="12">D-alanyl-D-alanine carboxypeptidase</fullName>
    </submittedName>
</protein>
<dbReference type="PRINTS" id="PR00725">
    <property type="entry name" value="DADACBPTASE1"/>
</dbReference>
<keyword evidence="12" id="KW-0645">Protease</keyword>
<dbReference type="PANTHER" id="PTHR21581">
    <property type="entry name" value="D-ALANYL-D-ALANINE CARBOXYPEPTIDASE"/>
    <property type="match status" value="1"/>
</dbReference>
<feature type="active site" evidence="7">
    <location>
        <position position="123"/>
    </location>
</feature>
<evidence type="ECO:0000313" key="13">
    <source>
        <dbReference type="Proteomes" id="UP000823821"/>
    </source>
</evidence>
<sequence>MKSRPERFCALRFRALALLLALLCLGLGAQPACAGVRAMLLINLNSGKTLYERNANLSIPPASLTKIMTMYLAMDAVSAKKLSLMRKVRVTREAARTGGSSMHLRTGERLPLSRLMLGMAVASGNDAAMTVAHAVSGSTRKFVALMNRKARNLGLRRTVFRNPSGLPAPGQKTTARDMAKLARAYLKAYPSVRTFHATRRLVHRGRAMNNTNQLLGRVSGVDGLKTGFTVASGYNIIVTAQRNGVRLMAVVMGGSSRLARDSAARRLIEAGFAAPGSPARVKRIMSGRRR</sequence>
<feature type="chain" id="PRO_5038912434" evidence="10">
    <location>
        <begin position="35"/>
        <end position="290"/>
    </location>
</feature>
<evidence type="ECO:0000256" key="7">
    <source>
        <dbReference type="PIRSR" id="PIRSR618044-1"/>
    </source>
</evidence>
<evidence type="ECO:0000256" key="9">
    <source>
        <dbReference type="RuleBase" id="RU004016"/>
    </source>
</evidence>
<keyword evidence="3" id="KW-0378">Hydrolase</keyword>
<evidence type="ECO:0000256" key="4">
    <source>
        <dbReference type="ARBA" id="ARBA00022960"/>
    </source>
</evidence>
<dbReference type="GO" id="GO:0071555">
    <property type="term" value="P:cell wall organization"/>
    <property type="evidence" value="ECO:0007669"/>
    <property type="project" value="UniProtKB-KW"/>
</dbReference>
<accession>A0A9D2KQL5</accession>
<dbReference type="GO" id="GO:0009002">
    <property type="term" value="F:serine-type D-Ala-D-Ala carboxypeptidase activity"/>
    <property type="evidence" value="ECO:0007669"/>
    <property type="project" value="InterPro"/>
</dbReference>